<keyword evidence="2" id="KW-1003">Cell membrane</keyword>
<feature type="transmembrane region" description="Helical" evidence="6">
    <location>
        <begin position="743"/>
        <end position="767"/>
    </location>
</feature>
<feature type="transmembrane region" description="Helical" evidence="6">
    <location>
        <begin position="502"/>
        <end position="524"/>
    </location>
</feature>
<feature type="transmembrane region" description="Helical" evidence="6">
    <location>
        <begin position="411"/>
        <end position="438"/>
    </location>
</feature>
<name>A0A401UCQ8_9BACT</name>
<dbReference type="Pfam" id="PF02687">
    <property type="entry name" value="FtsX"/>
    <property type="match status" value="1"/>
</dbReference>
<dbReference type="GO" id="GO:0022857">
    <property type="term" value="F:transmembrane transporter activity"/>
    <property type="evidence" value="ECO:0007669"/>
    <property type="project" value="TreeGrafter"/>
</dbReference>
<evidence type="ECO:0000256" key="5">
    <source>
        <dbReference type="ARBA" id="ARBA00023136"/>
    </source>
</evidence>
<dbReference type="NCBIfam" id="NF038404">
    <property type="entry name" value="perm_prefix_2"/>
    <property type="match status" value="1"/>
</dbReference>
<keyword evidence="10" id="KW-1185">Reference proteome</keyword>
<dbReference type="Proteomes" id="UP000288227">
    <property type="component" value="Unassembled WGS sequence"/>
</dbReference>
<dbReference type="InterPro" id="IPR003838">
    <property type="entry name" value="ABC3_permease_C"/>
</dbReference>
<protein>
    <submittedName>
        <fullName evidence="9">ABC transporter permease</fullName>
    </submittedName>
</protein>
<feature type="domain" description="MacB-like periplasmic core" evidence="8">
    <location>
        <begin position="98"/>
        <end position="315"/>
    </location>
</feature>
<evidence type="ECO:0000256" key="1">
    <source>
        <dbReference type="ARBA" id="ARBA00004651"/>
    </source>
</evidence>
<gene>
    <name evidence="9" type="ORF">SanaruYs_28900</name>
</gene>
<comment type="subcellular location">
    <subcellularLocation>
        <location evidence="1">Cell membrane</location>
        <topology evidence="1">Multi-pass membrane protein</topology>
    </subcellularLocation>
</comment>
<dbReference type="InterPro" id="IPR047699">
    <property type="entry name" value="Permease_put_prefix"/>
</dbReference>
<evidence type="ECO:0000259" key="7">
    <source>
        <dbReference type="Pfam" id="PF02687"/>
    </source>
</evidence>
<evidence type="ECO:0000313" key="10">
    <source>
        <dbReference type="Proteomes" id="UP000288227"/>
    </source>
</evidence>
<dbReference type="Pfam" id="PF12704">
    <property type="entry name" value="MacB_PCD"/>
    <property type="match status" value="2"/>
</dbReference>
<dbReference type="PANTHER" id="PTHR30572">
    <property type="entry name" value="MEMBRANE COMPONENT OF TRANSPORTER-RELATED"/>
    <property type="match status" value="1"/>
</dbReference>
<sequence>MKYKPPVWADKFLQWYCRADLLEEIQGDAYEIYYRQADKNKLVADLMYCWNVIRFFRLKNIRKIKTNSPYVNIVHFMIILKSYFRSGLRNITRHLTHSTINIAGLSLAIGCAISIFLLIDSFYSLDNFHEKGNRLFLLTSEVKSGDETETWARTPYLLGPALQTEQTGVESMVRIQRISDLSIRYNEHVFSENVWAVDSTFFDVFSYPILSGSENPLSDKKSIVLSKEKAIQYFGERDAIDKELSIKFSSGEIIMFKVSAVVDNLPDKASMHFGFLIPMEYWEEKKSDGIINWASWSRSTFVVMKEGQHPSSFEKSLFKYQKLQNEANTRFQVTDINCVPISNMASQSHDIVDSLSWDLHPVTIIAVGTIAVFLLLLACFNYMNVAIASVSLRLKEIGIRKVIGSNKSQVILQYMVENFVLCTISLLSGVALAYLFLVPAFNSLYPITIPFSFSSTSTMLWFFGIVLLGIALISGAYPSLYVSSFNAVNILKGKEKFGSKSLFSKSMLGFQFVISFTTIVFSLLSISNKDYFEKKDWGYDYHDISYFPIHGKEQYLALSDLLSPQKDVIRFAGSASHIGVDDELTNVQGNDINFQATRFPIGFDYLETMNIRLKEGRFFNAAAEADQHTSVVVNEALVKKIGWTDPVGQQITFHGITFNVIGVAYNFYYEDFDKPLDPAILHIEPMETYNFFVVSSEQGSSDKIVKIIQNSWSNIAPDDPYQGATQKEVFASFYNSNKSDSKIMYFISMIALVLACMGLFGLISYNLSRRMKEFSIRKIFGANSFTIFRLMSQE</sequence>
<accession>A0A401UCQ8</accession>
<keyword evidence="5 6" id="KW-0472">Membrane</keyword>
<evidence type="ECO:0000256" key="3">
    <source>
        <dbReference type="ARBA" id="ARBA00022692"/>
    </source>
</evidence>
<dbReference type="OrthoDB" id="5933722at2"/>
<feature type="domain" description="MacB-like periplasmic core" evidence="8">
    <location>
        <begin position="587"/>
        <end position="668"/>
    </location>
</feature>
<feature type="transmembrane region" description="Helical" evidence="6">
    <location>
        <begin position="100"/>
        <end position="119"/>
    </location>
</feature>
<dbReference type="InterPro" id="IPR050250">
    <property type="entry name" value="Macrolide_Exporter_MacB"/>
</dbReference>
<feature type="domain" description="ABC3 transporter permease C-terminal" evidence="7">
    <location>
        <begin position="369"/>
        <end position="486"/>
    </location>
</feature>
<dbReference type="InterPro" id="IPR025857">
    <property type="entry name" value="MacB_PCD"/>
</dbReference>
<dbReference type="AlphaFoldDB" id="A0A401UCQ8"/>
<evidence type="ECO:0000259" key="8">
    <source>
        <dbReference type="Pfam" id="PF12704"/>
    </source>
</evidence>
<dbReference type="EMBL" id="BHXQ01000005">
    <property type="protein sequence ID" value="GCC52652.1"/>
    <property type="molecule type" value="Genomic_DNA"/>
</dbReference>
<evidence type="ECO:0000256" key="4">
    <source>
        <dbReference type="ARBA" id="ARBA00022989"/>
    </source>
</evidence>
<dbReference type="PANTHER" id="PTHR30572:SF18">
    <property type="entry name" value="ABC-TYPE MACROLIDE FAMILY EXPORT SYSTEM PERMEASE COMPONENT 2"/>
    <property type="match status" value="1"/>
</dbReference>
<evidence type="ECO:0000256" key="6">
    <source>
        <dbReference type="SAM" id="Phobius"/>
    </source>
</evidence>
<organism evidence="9 10">
    <name type="scientific">Chryseotalea sanaruensis</name>
    <dbReference type="NCBI Taxonomy" id="2482724"/>
    <lineage>
        <taxon>Bacteria</taxon>
        <taxon>Pseudomonadati</taxon>
        <taxon>Bacteroidota</taxon>
        <taxon>Cytophagia</taxon>
        <taxon>Cytophagales</taxon>
        <taxon>Chryseotaleaceae</taxon>
        <taxon>Chryseotalea</taxon>
    </lineage>
</organism>
<evidence type="ECO:0000313" key="9">
    <source>
        <dbReference type="EMBL" id="GCC52652.1"/>
    </source>
</evidence>
<keyword evidence="4 6" id="KW-1133">Transmembrane helix</keyword>
<dbReference type="GO" id="GO:0005886">
    <property type="term" value="C:plasma membrane"/>
    <property type="evidence" value="ECO:0007669"/>
    <property type="project" value="UniProtKB-SubCell"/>
</dbReference>
<keyword evidence="3 6" id="KW-0812">Transmembrane</keyword>
<proteinExistence type="predicted"/>
<reference evidence="9 10" key="1">
    <citation type="submission" date="2018-11" db="EMBL/GenBank/DDBJ databases">
        <title>Chryseotalea sanarue gen. nov., sp., nov., a member of the family Cytophagaceae, isolated from a brackish lake in Hamamatsu Japan.</title>
        <authorList>
            <person name="Maejima Y."/>
            <person name="Iino T."/>
            <person name="Muraguchi Y."/>
            <person name="Fukuda K."/>
            <person name="Ohkuma M."/>
            <person name="Moriuchi R."/>
            <person name="Dohra H."/>
            <person name="Kimbara K."/>
            <person name="Shintani M."/>
        </authorList>
    </citation>
    <scope>NUCLEOTIDE SEQUENCE [LARGE SCALE GENOMIC DNA]</scope>
    <source>
        <strain evidence="9 10">Ys</strain>
    </source>
</reference>
<evidence type="ECO:0000256" key="2">
    <source>
        <dbReference type="ARBA" id="ARBA00022475"/>
    </source>
</evidence>
<feature type="transmembrane region" description="Helical" evidence="6">
    <location>
        <begin position="458"/>
        <end position="481"/>
    </location>
</feature>
<comment type="caution">
    <text evidence="9">The sequence shown here is derived from an EMBL/GenBank/DDBJ whole genome shotgun (WGS) entry which is preliminary data.</text>
</comment>
<feature type="transmembrane region" description="Helical" evidence="6">
    <location>
        <begin position="364"/>
        <end position="390"/>
    </location>
</feature>
<dbReference type="RefSeq" id="WP_127123308.1">
    <property type="nucleotide sequence ID" value="NZ_BHXQ01000005.1"/>
</dbReference>